<dbReference type="PANTHER" id="PTHR43297:SF2">
    <property type="entry name" value="DIPEPTIDE TRANSPORT ATP-BINDING PROTEIN DPPD"/>
    <property type="match status" value="1"/>
</dbReference>
<organism evidence="11 12">
    <name type="scientific">Paraburkholderia agricolaris</name>
    <dbReference type="NCBI Taxonomy" id="2152888"/>
    <lineage>
        <taxon>Bacteria</taxon>
        <taxon>Pseudomonadati</taxon>
        <taxon>Pseudomonadota</taxon>
        <taxon>Betaproteobacteria</taxon>
        <taxon>Burkholderiales</taxon>
        <taxon>Burkholderiaceae</taxon>
        <taxon>Paraburkholderia</taxon>
    </lineage>
</organism>
<dbReference type="SUPFAM" id="SSF52540">
    <property type="entry name" value="P-loop containing nucleoside triphosphate hydrolases"/>
    <property type="match status" value="2"/>
</dbReference>
<keyword evidence="4" id="KW-1003">Cell membrane</keyword>
<dbReference type="Pfam" id="PF00005">
    <property type="entry name" value="ABC_tran"/>
    <property type="match status" value="2"/>
</dbReference>
<comment type="subcellular location">
    <subcellularLocation>
        <location evidence="1">Cell inner membrane</location>
        <topology evidence="1">Peripheral membrane protein</topology>
    </subcellularLocation>
</comment>
<evidence type="ECO:0000256" key="1">
    <source>
        <dbReference type="ARBA" id="ARBA00004417"/>
    </source>
</evidence>
<feature type="region of interest" description="Disordered" evidence="9">
    <location>
        <begin position="696"/>
        <end position="723"/>
    </location>
</feature>
<dbReference type="GO" id="GO:0005524">
    <property type="term" value="F:ATP binding"/>
    <property type="evidence" value="ECO:0007669"/>
    <property type="project" value="UniProtKB-KW"/>
</dbReference>
<dbReference type="RefSeq" id="WP_408325928.1">
    <property type="nucleotide sequence ID" value="NZ_JAQQFH010000001.1"/>
</dbReference>
<dbReference type="PROSITE" id="PS00211">
    <property type="entry name" value="ABC_TRANSPORTER_1"/>
    <property type="match status" value="1"/>
</dbReference>
<keyword evidence="8" id="KW-0472">Membrane</keyword>
<dbReference type="InterPro" id="IPR013563">
    <property type="entry name" value="Oligopep_ABC_C"/>
</dbReference>
<evidence type="ECO:0000256" key="9">
    <source>
        <dbReference type="SAM" id="MobiDB-lite"/>
    </source>
</evidence>
<evidence type="ECO:0000256" key="4">
    <source>
        <dbReference type="ARBA" id="ARBA00022475"/>
    </source>
</evidence>
<keyword evidence="12" id="KW-1185">Reference proteome</keyword>
<keyword evidence="7 11" id="KW-0067">ATP-binding</keyword>
<feature type="domain" description="ABC transporter" evidence="10">
    <location>
        <begin position="372"/>
        <end position="616"/>
    </location>
</feature>
<name>A0ABW8ZI69_9BURK</name>
<evidence type="ECO:0000313" key="12">
    <source>
        <dbReference type="Proteomes" id="UP001629249"/>
    </source>
</evidence>
<protein>
    <submittedName>
        <fullName evidence="11">ABC transporter ATP-binding protein</fullName>
    </submittedName>
</protein>
<dbReference type="SMART" id="SM00382">
    <property type="entry name" value="AAA"/>
    <property type="match status" value="2"/>
</dbReference>
<dbReference type="PANTHER" id="PTHR43297">
    <property type="entry name" value="OLIGOPEPTIDE TRANSPORT ATP-BINDING PROTEIN APPD"/>
    <property type="match status" value="1"/>
</dbReference>
<dbReference type="Gene3D" id="3.40.50.300">
    <property type="entry name" value="P-loop containing nucleotide triphosphate hydrolases"/>
    <property type="match status" value="2"/>
</dbReference>
<proteinExistence type="inferred from homology"/>
<keyword evidence="3" id="KW-0813">Transport</keyword>
<keyword evidence="5" id="KW-0997">Cell inner membrane</keyword>
<dbReference type="Proteomes" id="UP001629249">
    <property type="component" value="Unassembled WGS sequence"/>
</dbReference>
<evidence type="ECO:0000256" key="2">
    <source>
        <dbReference type="ARBA" id="ARBA00005417"/>
    </source>
</evidence>
<dbReference type="InterPro" id="IPR017871">
    <property type="entry name" value="ABC_transporter-like_CS"/>
</dbReference>
<evidence type="ECO:0000256" key="6">
    <source>
        <dbReference type="ARBA" id="ARBA00022741"/>
    </source>
</evidence>
<dbReference type="CDD" id="cd03257">
    <property type="entry name" value="ABC_NikE_OppD_transporters"/>
    <property type="match status" value="2"/>
</dbReference>
<keyword evidence="6" id="KW-0547">Nucleotide-binding</keyword>
<dbReference type="InterPro" id="IPR003439">
    <property type="entry name" value="ABC_transporter-like_ATP-bd"/>
</dbReference>
<sequence>MNGPPPASFPAFDVSKSDRTDALTVVGLTVTYRMRGRDREVLQDISFRVRRGEAYGLVGESGCGKSTVAMAALRYLPRNGKVKAGKIVIAGQDVQKLDANALRTMRANAISMVYQDPGRALNPSLTIARQVTEAFEAAGVSREEAVQRTVEILQRVRIASPERVMDSYPHQLSGGMQQRVVIAMALASNPALLILDEPTTGLDATVEAEVLDLVAQLRAELGTAVLFISHNLAVIGRMCERVGVLYAGKLVEEGATQDVFARPRHPYTVGLLRCLPGAGRSKDTERLDTIAGHLPSPGSVTQGCIYADRCRLADDRCRREAPPPYRVSAAHGDQMSRCHYHERATELPRAAAEGLPLHGGASRDGERPSLVLRAEKLSKTFHVSGAPLRAVDDVSIDLASGETLGLVGESGSGKTTLAKLMLGLLTPDPGSVLELDGTPLAARVTRRNDEQVKSLQIVFQNPDSALNRAHSVKRLIGRALSRLTALRGAAIDERLATLTAAVRLPERYLGSRTRQLSGGLKQRVAIARAFAGEPRVVVCDEPTSALDVSVQAAILNLLADLQRERGVSYVFISHDLHVVRYLSDRIAVLYLGRLLEIGPAAAVFGGPHHPYTEALLSSVPTLDAHDSHARIRLSGDLPSAATPPSGCVFHTRCPRKLGAICEQQDPPFLEAGSGESAQASAHRIRCHIPVDELRALQTASRDGTGKATGNGSENTPEDAARNE</sequence>
<feature type="domain" description="ABC transporter" evidence="10">
    <location>
        <begin position="23"/>
        <end position="272"/>
    </location>
</feature>
<evidence type="ECO:0000256" key="8">
    <source>
        <dbReference type="ARBA" id="ARBA00023136"/>
    </source>
</evidence>
<gene>
    <name evidence="11" type="ORF">PQR66_02445</name>
</gene>
<evidence type="ECO:0000256" key="3">
    <source>
        <dbReference type="ARBA" id="ARBA00022448"/>
    </source>
</evidence>
<evidence type="ECO:0000256" key="7">
    <source>
        <dbReference type="ARBA" id="ARBA00022840"/>
    </source>
</evidence>
<comment type="similarity">
    <text evidence="2">Belongs to the ABC transporter superfamily.</text>
</comment>
<dbReference type="PROSITE" id="PS50893">
    <property type="entry name" value="ABC_TRANSPORTER_2"/>
    <property type="match status" value="2"/>
</dbReference>
<feature type="compositionally biased region" description="Polar residues" evidence="9">
    <location>
        <begin position="697"/>
        <end position="714"/>
    </location>
</feature>
<accession>A0ABW8ZI69</accession>
<dbReference type="InterPro" id="IPR050388">
    <property type="entry name" value="ABC_Ni/Peptide_Import"/>
</dbReference>
<evidence type="ECO:0000313" key="11">
    <source>
        <dbReference type="EMBL" id="MFL9881866.1"/>
    </source>
</evidence>
<comment type="caution">
    <text evidence="11">The sequence shown here is derived from an EMBL/GenBank/DDBJ whole genome shotgun (WGS) entry which is preliminary data.</text>
</comment>
<dbReference type="InterPro" id="IPR003593">
    <property type="entry name" value="AAA+_ATPase"/>
</dbReference>
<dbReference type="NCBIfam" id="TIGR01727">
    <property type="entry name" value="oligo_HPY"/>
    <property type="match status" value="2"/>
</dbReference>
<dbReference type="EMBL" id="JAQQFN010000001">
    <property type="protein sequence ID" value="MFL9881866.1"/>
    <property type="molecule type" value="Genomic_DNA"/>
</dbReference>
<dbReference type="Pfam" id="PF08352">
    <property type="entry name" value="oligo_HPY"/>
    <property type="match status" value="2"/>
</dbReference>
<dbReference type="InterPro" id="IPR027417">
    <property type="entry name" value="P-loop_NTPase"/>
</dbReference>
<reference evidence="11 12" key="1">
    <citation type="journal article" date="2024" name="Chem. Sci.">
        <title>Discovery of megapolipeptins by genome mining of a Burkholderiales bacteria collection.</title>
        <authorList>
            <person name="Paulo B.S."/>
            <person name="Recchia M.J.J."/>
            <person name="Lee S."/>
            <person name="Fergusson C.H."/>
            <person name="Romanowski S.B."/>
            <person name="Hernandez A."/>
            <person name="Krull N."/>
            <person name="Liu D.Y."/>
            <person name="Cavanagh H."/>
            <person name="Bos A."/>
            <person name="Gray C.A."/>
            <person name="Murphy B.T."/>
            <person name="Linington R.G."/>
            <person name="Eustaquio A.S."/>
        </authorList>
    </citation>
    <scope>NUCLEOTIDE SEQUENCE [LARGE SCALE GENOMIC DNA]</scope>
    <source>
        <strain evidence="11 12">RL16-012-BIC-B</strain>
    </source>
</reference>
<evidence type="ECO:0000259" key="10">
    <source>
        <dbReference type="PROSITE" id="PS50893"/>
    </source>
</evidence>
<evidence type="ECO:0000256" key="5">
    <source>
        <dbReference type="ARBA" id="ARBA00022519"/>
    </source>
</evidence>
<dbReference type="NCBIfam" id="NF008453">
    <property type="entry name" value="PRK11308.1"/>
    <property type="match status" value="2"/>
</dbReference>